<evidence type="ECO:0000313" key="8">
    <source>
        <dbReference type="EMBL" id="KAK0504843.1"/>
    </source>
</evidence>
<evidence type="ECO:0000256" key="2">
    <source>
        <dbReference type="ARBA" id="ARBA00022723"/>
    </source>
</evidence>
<dbReference type="GO" id="GO:0000398">
    <property type="term" value="P:mRNA splicing, via spliceosome"/>
    <property type="evidence" value="ECO:0007669"/>
    <property type="project" value="InterPro"/>
</dbReference>
<evidence type="ECO:0000313" key="9">
    <source>
        <dbReference type="Proteomes" id="UP001175228"/>
    </source>
</evidence>
<evidence type="ECO:0000256" key="6">
    <source>
        <dbReference type="SAM" id="MobiDB-lite"/>
    </source>
</evidence>
<evidence type="ECO:0000259" key="7">
    <source>
        <dbReference type="PROSITE" id="PS50171"/>
    </source>
</evidence>
<dbReference type="InterPro" id="IPR040023">
    <property type="entry name" value="WBP4"/>
</dbReference>
<feature type="compositionally biased region" description="Basic and acidic residues" evidence="6">
    <location>
        <begin position="129"/>
        <end position="138"/>
    </location>
</feature>
<comment type="subcellular location">
    <subcellularLocation>
        <location evidence="1">Nucleus</location>
    </subcellularLocation>
</comment>
<sequence length="308" mass="33948">MSEYWVSKKKYFCKYCDIYIADDAPSRQQHENGLRHKGNRDRFIRGLYKEGERRKKDQAEEQREMARVEQAAQAAFAVDVGAGFARPSTAQPSTSAAPPKPKPKPSSLYADYSTAASLGYTDPDAERIALEAQRRRSEGVAGNWEVVEPTPTQDTESSSSSEIAGVKRPADDLSSEDSRHFQLRKRTLDTGLGRVYDPGAIPVKRKKIEESEADILGKADSPSENEPVGSSDIPTSKWRRAGEINVDSKNTETRPGVPVKEEKDVELEESIPDIKPDINGDGSAPEKGGSLFRKRKSVVGGTRGKHSI</sequence>
<proteinExistence type="predicted"/>
<protein>
    <recommendedName>
        <fullName evidence="7">Matrin-type domain-containing protein</fullName>
    </recommendedName>
</protein>
<feature type="region of interest" description="Disordered" evidence="6">
    <location>
        <begin position="83"/>
        <end position="110"/>
    </location>
</feature>
<dbReference type="InterPro" id="IPR003604">
    <property type="entry name" value="Matrin/U1-like-C_Znf_C2H2"/>
</dbReference>
<evidence type="ECO:0000256" key="4">
    <source>
        <dbReference type="ARBA" id="ARBA00022833"/>
    </source>
</evidence>
<dbReference type="AlphaFoldDB" id="A0AA39QKW5"/>
<name>A0AA39QKW5_9AGAR</name>
<feature type="region of interest" description="Disordered" evidence="6">
    <location>
        <begin position="26"/>
        <end position="68"/>
    </location>
</feature>
<organism evidence="8 9">
    <name type="scientific">Armillaria luteobubalina</name>
    <dbReference type="NCBI Taxonomy" id="153913"/>
    <lineage>
        <taxon>Eukaryota</taxon>
        <taxon>Fungi</taxon>
        <taxon>Dikarya</taxon>
        <taxon>Basidiomycota</taxon>
        <taxon>Agaricomycotina</taxon>
        <taxon>Agaricomycetes</taxon>
        <taxon>Agaricomycetidae</taxon>
        <taxon>Agaricales</taxon>
        <taxon>Marasmiineae</taxon>
        <taxon>Physalacriaceae</taxon>
        <taxon>Armillaria</taxon>
    </lineage>
</organism>
<feature type="compositionally biased region" description="Polar residues" evidence="6">
    <location>
        <begin position="150"/>
        <end position="162"/>
    </location>
</feature>
<feature type="compositionally biased region" description="Basic and acidic residues" evidence="6">
    <location>
        <begin position="26"/>
        <end position="67"/>
    </location>
</feature>
<feature type="compositionally biased region" description="Basic residues" evidence="6">
    <location>
        <begin position="292"/>
        <end position="308"/>
    </location>
</feature>
<dbReference type="PROSITE" id="PS50171">
    <property type="entry name" value="ZF_MATRIN"/>
    <property type="match status" value="1"/>
</dbReference>
<gene>
    <name evidence="8" type="ORF">EDD18DRAFT_316111</name>
</gene>
<keyword evidence="4" id="KW-0862">Zinc</keyword>
<reference evidence="8" key="1">
    <citation type="submission" date="2023-06" db="EMBL/GenBank/DDBJ databases">
        <authorList>
            <consortium name="Lawrence Berkeley National Laboratory"/>
            <person name="Ahrendt S."/>
            <person name="Sahu N."/>
            <person name="Indic B."/>
            <person name="Wong-Bajracharya J."/>
            <person name="Merenyi Z."/>
            <person name="Ke H.-M."/>
            <person name="Monk M."/>
            <person name="Kocsube S."/>
            <person name="Drula E."/>
            <person name="Lipzen A."/>
            <person name="Balint B."/>
            <person name="Henrissat B."/>
            <person name="Andreopoulos B."/>
            <person name="Martin F.M."/>
            <person name="Harder C.B."/>
            <person name="Rigling D."/>
            <person name="Ford K.L."/>
            <person name="Foster G.D."/>
            <person name="Pangilinan J."/>
            <person name="Papanicolaou A."/>
            <person name="Barry K."/>
            <person name="LaButti K."/>
            <person name="Viragh M."/>
            <person name="Koriabine M."/>
            <person name="Yan M."/>
            <person name="Riley R."/>
            <person name="Champramary S."/>
            <person name="Plett K.L."/>
            <person name="Tsai I.J."/>
            <person name="Slot J."/>
            <person name="Sipos G."/>
            <person name="Plett J."/>
            <person name="Nagy L.G."/>
            <person name="Grigoriev I.V."/>
        </authorList>
    </citation>
    <scope>NUCLEOTIDE SEQUENCE</scope>
    <source>
        <strain evidence="8">HWK02</strain>
    </source>
</reference>
<keyword evidence="3" id="KW-0863">Zinc-finger</keyword>
<dbReference type="Pfam" id="PF06220">
    <property type="entry name" value="zf-U1"/>
    <property type="match status" value="1"/>
</dbReference>
<feature type="region of interest" description="Disordered" evidence="6">
    <location>
        <begin position="129"/>
        <end position="180"/>
    </location>
</feature>
<feature type="region of interest" description="Disordered" evidence="6">
    <location>
        <begin position="212"/>
        <end position="308"/>
    </location>
</feature>
<evidence type="ECO:0000256" key="3">
    <source>
        <dbReference type="ARBA" id="ARBA00022771"/>
    </source>
</evidence>
<dbReference type="GO" id="GO:0071011">
    <property type="term" value="C:precatalytic spliceosome"/>
    <property type="evidence" value="ECO:0007669"/>
    <property type="project" value="TreeGrafter"/>
</dbReference>
<dbReference type="GO" id="GO:0008270">
    <property type="term" value="F:zinc ion binding"/>
    <property type="evidence" value="ECO:0007669"/>
    <property type="project" value="UniProtKB-KW"/>
</dbReference>
<dbReference type="PANTHER" id="PTHR13173:SF10">
    <property type="entry name" value="WW DOMAIN-BINDING PROTEIN 4"/>
    <property type="match status" value="1"/>
</dbReference>
<dbReference type="InterPro" id="IPR036236">
    <property type="entry name" value="Znf_C2H2_sf"/>
</dbReference>
<evidence type="ECO:0000256" key="1">
    <source>
        <dbReference type="ARBA" id="ARBA00004123"/>
    </source>
</evidence>
<keyword evidence="5" id="KW-0539">Nucleus</keyword>
<dbReference type="Gene3D" id="3.30.160.60">
    <property type="entry name" value="Classic Zinc Finger"/>
    <property type="match status" value="1"/>
</dbReference>
<dbReference type="SMART" id="SM00451">
    <property type="entry name" value="ZnF_U1"/>
    <property type="match status" value="1"/>
</dbReference>
<accession>A0AA39QKW5</accession>
<dbReference type="GO" id="GO:0003723">
    <property type="term" value="F:RNA binding"/>
    <property type="evidence" value="ECO:0007669"/>
    <property type="project" value="TreeGrafter"/>
</dbReference>
<dbReference type="PANTHER" id="PTHR13173">
    <property type="entry name" value="WW DOMAIN BINDING PROTEIN 4"/>
    <property type="match status" value="1"/>
</dbReference>
<dbReference type="InterPro" id="IPR000690">
    <property type="entry name" value="Matrin/U1-C_Znf_C2H2"/>
</dbReference>
<keyword evidence="9" id="KW-1185">Reference proteome</keyword>
<dbReference type="InterPro" id="IPR013085">
    <property type="entry name" value="U1-CZ_Znf_C2H2"/>
</dbReference>
<comment type="caution">
    <text evidence="8">The sequence shown here is derived from an EMBL/GenBank/DDBJ whole genome shotgun (WGS) entry which is preliminary data.</text>
</comment>
<dbReference type="SUPFAM" id="SSF57667">
    <property type="entry name" value="beta-beta-alpha zinc fingers"/>
    <property type="match status" value="1"/>
</dbReference>
<feature type="domain" description="Matrin-type" evidence="7">
    <location>
        <begin position="11"/>
        <end position="42"/>
    </location>
</feature>
<dbReference type="EMBL" id="JAUEPU010000002">
    <property type="protein sequence ID" value="KAK0504843.1"/>
    <property type="molecule type" value="Genomic_DNA"/>
</dbReference>
<keyword evidence="2" id="KW-0479">Metal-binding</keyword>
<evidence type="ECO:0000256" key="5">
    <source>
        <dbReference type="ARBA" id="ARBA00023242"/>
    </source>
</evidence>
<feature type="compositionally biased region" description="Basic and acidic residues" evidence="6">
    <location>
        <begin position="168"/>
        <end position="180"/>
    </location>
</feature>
<dbReference type="Proteomes" id="UP001175228">
    <property type="component" value="Unassembled WGS sequence"/>
</dbReference>
<feature type="compositionally biased region" description="Low complexity" evidence="6">
    <location>
        <begin position="83"/>
        <end position="97"/>
    </location>
</feature>